<evidence type="ECO:0000259" key="4">
    <source>
        <dbReference type="PROSITE" id="PS50189"/>
    </source>
</evidence>
<comment type="subcellular location">
    <subcellularLocation>
        <location evidence="1">Secreted</location>
    </subcellularLocation>
</comment>
<comment type="caution">
    <text evidence="5">The sequence shown here is derived from an EMBL/GenBank/DDBJ whole genome shotgun (WGS) entry which is preliminary data.</text>
</comment>
<accession>A0ABN8LVK6</accession>
<dbReference type="SUPFAM" id="SSF50242">
    <property type="entry name" value="TIMP-like"/>
    <property type="match status" value="1"/>
</dbReference>
<gene>
    <name evidence="5" type="ORF">PEVE_00001443</name>
</gene>
<evidence type="ECO:0000313" key="6">
    <source>
        <dbReference type="Proteomes" id="UP001159427"/>
    </source>
</evidence>
<keyword evidence="3" id="KW-1015">Disulfide bond</keyword>
<dbReference type="Gene3D" id="2.60.40.690">
    <property type="entry name" value="Alpha-macroglobulin, receptor-binding domain"/>
    <property type="match status" value="1"/>
</dbReference>
<reference evidence="5 6" key="1">
    <citation type="submission" date="2022-05" db="EMBL/GenBank/DDBJ databases">
        <authorList>
            <consortium name="Genoscope - CEA"/>
            <person name="William W."/>
        </authorList>
    </citation>
    <scope>NUCLEOTIDE SEQUENCE [LARGE SCALE GENOMIC DNA]</scope>
</reference>
<sequence>MSIIDIGILTGFEPDQKSLKLLENVAEVDRHEVSDRSLVLYLSEIPNDREICVNVQFDREHYVGVVQAVPINVYDYYEPDESCSVFYGPDKYSPLSLGVCAVGSSSCRCTQAHNSVFAYDSYKCNSLNLSAILDECTQPDPPIGNIRKLIDRACDKYHYVIKGRVELIDELNTQVEYVVKVLQVIKQGNKNVNVGGAMHLWRSSTCHSPDLKKYKEYLFMGLDNGNHYQLDKNSFVKLWPRRPANNKDKKVLEDFARQYASDAKCKN</sequence>
<keyword evidence="6" id="KW-1185">Reference proteome</keyword>
<name>A0ABN8LVK6_9CNID</name>
<feature type="domain" description="NTR" evidence="4">
    <location>
        <begin position="136"/>
        <end position="265"/>
    </location>
</feature>
<protein>
    <recommendedName>
        <fullName evidence="4">NTR domain-containing protein</fullName>
    </recommendedName>
</protein>
<evidence type="ECO:0000313" key="5">
    <source>
        <dbReference type="EMBL" id="CAH3019174.1"/>
    </source>
</evidence>
<dbReference type="PANTHER" id="PTHR11412:SF166">
    <property type="entry name" value="NTR DOMAIN-CONTAINING PROTEIN"/>
    <property type="match status" value="1"/>
</dbReference>
<dbReference type="PROSITE" id="PS50189">
    <property type="entry name" value="NTR"/>
    <property type="match status" value="1"/>
</dbReference>
<dbReference type="SUPFAM" id="SSF49410">
    <property type="entry name" value="Alpha-macroglobulin receptor domain"/>
    <property type="match status" value="1"/>
</dbReference>
<evidence type="ECO:0000256" key="3">
    <source>
        <dbReference type="ARBA" id="ARBA00023157"/>
    </source>
</evidence>
<proteinExistence type="predicted"/>
<evidence type="ECO:0000256" key="2">
    <source>
        <dbReference type="ARBA" id="ARBA00022525"/>
    </source>
</evidence>
<dbReference type="Pfam" id="PF07677">
    <property type="entry name" value="A2M_recep"/>
    <property type="match status" value="1"/>
</dbReference>
<dbReference type="PANTHER" id="PTHR11412">
    <property type="entry name" value="MACROGLOBULIN / COMPLEMENT"/>
    <property type="match status" value="1"/>
</dbReference>
<dbReference type="InterPro" id="IPR001134">
    <property type="entry name" value="Netrin_domain"/>
</dbReference>
<keyword evidence="2" id="KW-0964">Secreted</keyword>
<organism evidence="5 6">
    <name type="scientific">Porites evermanni</name>
    <dbReference type="NCBI Taxonomy" id="104178"/>
    <lineage>
        <taxon>Eukaryota</taxon>
        <taxon>Metazoa</taxon>
        <taxon>Cnidaria</taxon>
        <taxon>Anthozoa</taxon>
        <taxon>Hexacorallia</taxon>
        <taxon>Scleractinia</taxon>
        <taxon>Fungiina</taxon>
        <taxon>Poritidae</taxon>
        <taxon>Porites</taxon>
    </lineage>
</organism>
<dbReference type="InterPro" id="IPR018933">
    <property type="entry name" value="Netrin_module_non-TIMP"/>
</dbReference>
<dbReference type="InterPro" id="IPR008993">
    <property type="entry name" value="TIMP-like_OB-fold"/>
</dbReference>
<dbReference type="Proteomes" id="UP001159427">
    <property type="component" value="Unassembled WGS sequence"/>
</dbReference>
<dbReference type="SMART" id="SM00643">
    <property type="entry name" value="C345C"/>
    <property type="match status" value="1"/>
</dbReference>
<dbReference type="InterPro" id="IPR036595">
    <property type="entry name" value="A-macroglobulin_rcpt-bd_sf"/>
</dbReference>
<dbReference type="InterPro" id="IPR009048">
    <property type="entry name" value="A-macroglobulin_rcpt-bd"/>
</dbReference>
<dbReference type="EMBL" id="CALNXI010000108">
    <property type="protein sequence ID" value="CAH3019174.1"/>
    <property type="molecule type" value="Genomic_DNA"/>
</dbReference>
<dbReference type="SMART" id="SM01361">
    <property type="entry name" value="A2M_recep"/>
    <property type="match status" value="1"/>
</dbReference>
<dbReference type="InterPro" id="IPR050473">
    <property type="entry name" value="A2M/Complement_sys"/>
</dbReference>
<evidence type="ECO:0000256" key="1">
    <source>
        <dbReference type="ARBA" id="ARBA00004613"/>
    </source>
</evidence>
<dbReference type="Pfam" id="PF01759">
    <property type="entry name" value="NTR"/>
    <property type="match status" value="1"/>
</dbReference>
<dbReference type="Gene3D" id="2.40.50.120">
    <property type="match status" value="1"/>
</dbReference>